<reference evidence="1 2" key="1">
    <citation type="journal article" date="2011" name="Stand. Genomic Sci.">
        <title>Complete genome sequence of Desulfobulbus propionicus type strain (1pr3).</title>
        <authorList>
            <person name="Pagani I."/>
            <person name="Lapidus A."/>
            <person name="Nolan M."/>
            <person name="Lucas S."/>
            <person name="Hammon N."/>
            <person name="Deshpande S."/>
            <person name="Cheng J.F."/>
            <person name="Chertkov O."/>
            <person name="Davenport K."/>
            <person name="Tapia R."/>
            <person name="Han C."/>
            <person name="Goodwin L."/>
            <person name="Pitluck S."/>
            <person name="Liolios K."/>
            <person name="Mavromatis K."/>
            <person name="Ivanova N."/>
            <person name="Mikhailova N."/>
            <person name="Pati A."/>
            <person name="Chen A."/>
            <person name="Palaniappan K."/>
            <person name="Land M."/>
            <person name="Hauser L."/>
            <person name="Chang Y.J."/>
            <person name="Jeffries C.D."/>
            <person name="Detter J.C."/>
            <person name="Brambilla E."/>
            <person name="Kannan K.P."/>
            <person name="Djao O.D."/>
            <person name="Rohde M."/>
            <person name="Pukall R."/>
            <person name="Spring S."/>
            <person name="Goker M."/>
            <person name="Sikorski J."/>
            <person name="Woyke T."/>
            <person name="Bristow J."/>
            <person name="Eisen J.A."/>
            <person name="Markowitz V."/>
            <person name="Hugenholtz P."/>
            <person name="Kyrpides N.C."/>
            <person name="Klenk H.P."/>
        </authorList>
    </citation>
    <scope>NUCLEOTIDE SEQUENCE [LARGE SCALE GENOMIC DNA]</scope>
    <source>
        <strain evidence="2">ATCC 33891 / DSM 2032 / 1pr3</strain>
    </source>
</reference>
<gene>
    <name evidence="1" type="ordered locus">Despr_3198</name>
</gene>
<evidence type="ECO:0000313" key="1">
    <source>
        <dbReference type="EMBL" id="ADW19326.1"/>
    </source>
</evidence>
<accession>A0A7U3YQ48</accession>
<keyword evidence="2" id="KW-1185">Reference proteome</keyword>
<protein>
    <recommendedName>
        <fullName evidence="3">PilZ domain-containing protein</fullName>
    </recommendedName>
</protein>
<dbReference type="SUPFAM" id="SSF141371">
    <property type="entry name" value="PilZ domain-like"/>
    <property type="match status" value="1"/>
</dbReference>
<evidence type="ECO:0008006" key="3">
    <source>
        <dbReference type="Google" id="ProtNLM"/>
    </source>
</evidence>
<dbReference type="EMBL" id="CP002364">
    <property type="protein sequence ID" value="ADW19326.1"/>
    <property type="molecule type" value="Genomic_DNA"/>
</dbReference>
<sequence>MDKEKRQKYFVSRQDSVTVRCIACGQINAMSVAALRGRKHSLKVNCPCGEVFSVDLEFRQDYRQATNIAATFRALSTPLARARQCVVADQSNGGLLLLIDEGVPIRQDDRIIVRYRPVADSDHEVERIIRVRHYDWGSRIGGAFVDGSPATVLH</sequence>
<evidence type="ECO:0000313" key="2">
    <source>
        <dbReference type="Proteomes" id="UP000006365"/>
    </source>
</evidence>
<name>A0A7U3YQ48_DESPD</name>
<dbReference type="KEGG" id="dpr:Despr_3198"/>
<dbReference type="Proteomes" id="UP000006365">
    <property type="component" value="Chromosome"/>
</dbReference>
<organism evidence="1 2">
    <name type="scientific">Desulfobulbus propionicus (strain ATCC 33891 / DSM 2032 / VKM B-1956 / 1pr3)</name>
    <dbReference type="NCBI Taxonomy" id="577650"/>
    <lineage>
        <taxon>Bacteria</taxon>
        <taxon>Pseudomonadati</taxon>
        <taxon>Thermodesulfobacteriota</taxon>
        <taxon>Desulfobulbia</taxon>
        <taxon>Desulfobulbales</taxon>
        <taxon>Desulfobulbaceae</taxon>
        <taxon>Desulfobulbus</taxon>
    </lineage>
</organism>
<dbReference type="AlphaFoldDB" id="A0A7U3YQ48"/>
<dbReference type="RefSeq" id="WP_015725850.1">
    <property type="nucleotide sequence ID" value="NC_014972.1"/>
</dbReference>
<proteinExistence type="predicted"/>